<dbReference type="PANTHER" id="PTHR46401:SF2">
    <property type="entry name" value="GLYCOSYLTRANSFERASE WBBK-RELATED"/>
    <property type="match status" value="1"/>
</dbReference>
<dbReference type="Gene3D" id="3.40.50.2000">
    <property type="entry name" value="Glycogen Phosphorylase B"/>
    <property type="match status" value="5"/>
</dbReference>
<feature type="domain" description="Glycosyl transferase family 1" evidence="2">
    <location>
        <begin position="1067"/>
        <end position="1217"/>
    </location>
</feature>
<dbReference type="EMBL" id="JBBKZS010000003">
    <property type="protein sequence ID" value="MEJ8854750.1"/>
    <property type="molecule type" value="Genomic_DNA"/>
</dbReference>
<keyword evidence="1 3" id="KW-0808">Transferase</keyword>
<reference evidence="3 4" key="1">
    <citation type="submission" date="2024-03" db="EMBL/GenBank/DDBJ databases">
        <title>Novel species of the genus Variovorax.</title>
        <authorList>
            <person name="Liu Q."/>
            <person name="Xin Y.-H."/>
        </authorList>
    </citation>
    <scope>NUCLEOTIDE SEQUENCE [LARGE SCALE GENOMIC DNA]</scope>
    <source>
        <strain evidence="3 4">KACC 18901</strain>
    </source>
</reference>
<comment type="caution">
    <text evidence="3">The sequence shown here is derived from an EMBL/GenBank/DDBJ whole genome shotgun (WGS) entry which is preliminary data.</text>
</comment>
<dbReference type="EC" id="2.4.-.-" evidence="3"/>
<dbReference type="CDD" id="cd03809">
    <property type="entry name" value="GT4_MtfB-like"/>
    <property type="match status" value="2"/>
</dbReference>
<feature type="domain" description="Glycosyl transferase family 1" evidence="2">
    <location>
        <begin position="612"/>
        <end position="786"/>
    </location>
</feature>
<protein>
    <submittedName>
        <fullName evidence="3">Glycosyltransferase</fullName>
        <ecNumber evidence="3">2.4.-.-</ecNumber>
    </submittedName>
</protein>
<keyword evidence="3" id="KW-0328">Glycosyltransferase</keyword>
<dbReference type="SUPFAM" id="SSF53756">
    <property type="entry name" value="UDP-Glycosyltransferase/glycogen phosphorylase"/>
    <property type="match status" value="3"/>
</dbReference>
<dbReference type="Proteomes" id="UP001367030">
    <property type="component" value="Unassembled WGS sequence"/>
</dbReference>
<evidence type="ECO:0000313" key="4">
    <source>
        <dbReference type="Proteomes" id="UP001367030"/>
    </source>
</evidence>
<keyword evidence="4" id="KW-1185">Reference proteome</keyword>
<accession>A0ABU8X6N5</accession>
<evidence type="ECO:0000256" key="1">
    <source>
        <dbReference type="ARBA" id="ARBA00022679"/>
    </source>
</evidence>
<dbReference type="GO" id="GO:0016757">
    <property type="term" value="F:glycosyltransferase activity"/>
    <property type="evidence" value="ECO:0007669"/>
    <property type="project" value="UniProtKB-KW"/>
</dbReference>
<dbReference type="RefSeq" id="WP_340334842.1">
    <property type="nucleotide sequence ID" value="NZ_JBBKZS010000003.1"/>
</dbReference>
<dbReference type="CDD" id="cd03801">
    <property type="entry name" value="GT4_PimA-like"/>
    <property type="match status" value="1"/>
</dbReference>
<evidence type="ECO:0000259" key="2">
    <source>
        <dbReference type="Pfam" id="PF00534"/>
    </source>
</evidence>
<gene>
    <name evidence="3" type="ORF">WKW79_09235</name>
</gene>
<dbReference type="InterPro" id="IPR001296">
    <property type="entry name" value="Glyco_trans_1"/>
</dbReference>
<feature type="domain" description="Glycosyl transferase family 1" evidence="2">
    <location>
        <begin position="224"/>
        <end position="381"/>
    </location>
</feature>
<sequence length="1252" mass="139093">MKIVIDMQGAQTESRYRGIGRYTIEFARAIIRNSREHEIILALNGLFPSTIEPIRAAFNDLLPQDNIRVWYTPGPVAEAIPNNNKRRRAAELLRESFLKSLRADVIHIPSLFEGYGDDAVTSIGRLDVSTKVSITLYDLIPLLNPEQYLAPNPSYSEYYHRKLEYAKRAALYLTISESSTLEAIEHLSAQSRRVFNTSVGIDPAFRPTHIGNSEQKSLRQRFLLTKPFVLYAGGGDKRKNLHRLIMAFCTMPESLRNEYQLLLVGKIDGEEIEKFKRIAETQGLQDQNLRFAGYVNETDLISLYNLCELFVFPSWHEGFGLPAVEAMACGAPVIGACTSSVPEAIGLQEALFDPFDINDISQKMGAALQDGMFRNVLREHGLQQAKKFSWDETAQKALLAWTTVSAHQAPLISPSKKKKRLAYVSPLPPERTGIADYSAELVPSLAKHYEIELIVAQDSTNISWAQQYGSLRDVAWLRANASKLDRVLYHVGNSPFHQHMLGLLEEIPGVIVLHDFYLSSLMHWCELTKGDAHAWTSQLYLSHGYEAVRLRYRAADRATLVYPVNWSVVRGAQGVIVHSEYSRTLARDWYGANVCAAWKVIPHLRASETQMDKAEARRELGIGQGDFLVCSFGFMAPTKFNHRLLEAWINSPLASDERCRLVFVGENDGGNYGALILEKICGSGCAHRINITGFASTKMFHQYLAAADLAVQLRVDSRGETSGTVLDCMNNALPVIVNANGSFAELDREAVWMLPDAFDDNELIAAMEKLWRDVALRDNLGHRARQVISKNHAPIECAQQYADAIESFFTESKADVPTLIDAIANEWQSGASDDADLQALASAIAASFPVQQPAKSLYLDVTATCSNDLNTGIERVARALTMILLGSPLKGYRTEPVYLSQAGGRWHYRHARRYTLGLLGCPQDALTDETVAPQCGDMLVGLDISGDTMIRASQAGLHAEFRAQGCKVYFMVYDLLPVYMPQVFPPGADKGHEDWLRSVAAGDGAICISRTVADDLNCWLREKGDHNLERRPFRVMWSHLGADVESSAPSSGLPGNAGTVLAQIGSRPSFLMVGTIEPRKGYLQVIKAFSRLWDNGVDINLIIVGREGWKDLPQAMRRNIPETVEQLRNHPELETRLLWLDGISDEYLELVYAASTCLIAASYGEGFGLPLIEAAQKRLPIVARDIPVFREVAGSHAHYFQGEDGDALADAILDWLALHADGKAPLSDQLPWLTWGQSARSLIYALDLGQGC</sequence>
<evidence type="ECO:0000313" key="3">
    <source>
        <dbReference type="EMBL" id="MEJ8854750.1"/>
    </source>
</evidence>
<name>A0ABU8X6N5_9BURK</name>
<dbReference type="PANTHER" id="PTHR46401">
    <property type="entry name" value="GLYCOSYLTRANSFERASE WBBK-RELATED"/>
    <property type="match status" value="1"/>
</dbReference>
<dbReference type="Pfam" id="PF00534">
    <property type="entry name" value="Glycos_transf_1"/>
    <property type="match status" value="3"/>
</dbReference>
<organism evidence="3 4">
    <name type="scientific">Variovorax robiniae</name>
    <dbReference type="NCBI Taxonomy" id="1836199"/>
    <lineage>
        <taxon>Bacteria</taxon>
        <taxon>Pseudomonadati</taxon>
        <taxon>Pseudomonadota</taxon>
        <taxon>Betaproteobacteria</taxon>
        <taxon>Burkholderiales</taxon>
        <taxon>Comamonadaceae</taxon>
        <taxon>Variovorax</taxon>
    </lineage>
</organism>
<proteinExistence type="predicted"/>